<name>H6L4N0_SAPGL</name>
<keyword evidence="6" id="KW-1185">Reference proteome</keyword>
<evidence type="ECO:0000256" key="1">
    <source>
        <dbReference type="SAM" id="SignalP"/>
    </source>
</evidence>
<dbReference type="InterPro" id="IPR039448">
    <property type="entry name" value="Beta_helix"/>
</dbReference>
<protein>
    <submittedName>
        <fullName evidence="5">Gliding motility-related protein</fullName>
    </submittedName>
</protein>
<dbReference type="Pfam" id="PF19081">
    <property type="entry name" value="Ig_7"/>
    <property type="match status" value="1"/>
</dbReference>
<evidence type="ECO:0000259" key="3">
    <source>
        <dbReference type="Pfam" id="PF18962"/>
    </source>
</evidence>
<dbReference type="Pfam" id="PF13229">
    <property type="entry name" value="Beta_helix"/>
    <property type="match status" value="1"/>
</dbReference>
<feature type="domain" description="Secretion system C-terminal sorting" evidence="3">
    <location>
        <begin position="1808"/>
        <end position="1882"/>
    </location>
</feature>
<dbReference type="Proteomes" id="UP000007519">
    <property type="component" value="Chromosome"/>
</dbReference>
<sequence>MRKTLTQLGYCVALLLASWTSAQAQLTLPYNEDFEGATAGTYVATTNPIPGLSGTGYQWDFEENTTNCRLRTDAGAGFYHGGNRAMTLDAEVNSTLGISYLTFTGDLSTYLGSNDLELSFWWMDHGDESQPEDRVWIRGSNTDAWIEVLDWSGNTTNAVYFNETGIDIDATLAANSQLVSSTFQVRFGWSDNFQATSITGSDGFTLDDFSITGTPPVPDNAGISALVAPTVPSTAGNQAVDVTLTNFGTNALNSVNIDWEMNGVMQTQVNYSTLVAPQASVTVNLGNYNFTNGLTTIKAWTSLPNGNADNFTGNDTLTAIFCASLNGAYTVGGATADFATIGDAVAALYSCGISGPVTLNIQPGTYTENIALVGPIIGASAVNTVTFDGGNAANTIVTHDGSGTDGNATVALDGVEWVRIQNLGIQSTGTTDIWGVFLTNSANNNQILNNQITMPYRSGIVDAVAILASASYTSTSSEGDNANYNLIQGNYITGGDYAVRFEGASANRNVGNRFINNTITGVDDYGFYMDDQDSIDIIGNTVNDLRSTFSDAIYCLDLMDFRINSNNVYAQDYGIYISDGNFDATPSRRGEVINNMSIAEGFYCIYLDDVNETDVFHNSTWNKNTSTTSSSFYGNDLIDVSAVNNIFTSDFGYTFRHADALALTDMDHNLFFRFNPGTNFIQFGTSNYVDVVTWQNSNTFGHGTNSVEADPVFFGPMDLHVDGAFANDAGDNTVGVTVDIDGESRPFTGATTVDIGADEFRPKDNDAGVIALVNPVSPLTAGFQAVTVRVRNFGVQDLTTFNIDWTYNGTPQGTIGYTGAPLAPQQEVDVTLSSINFPAGQNVDFVFWTSMPNGQTDDRMSNDTLYAELCQGLVGTYTVGTPTSDFPAITDAVARLYQCGVAGAVTFQVAPGVYTGQQLALVGEISGASMSNTITFDGGDTATTFLTHDASSSQYATVLLDGADYVTVQNFNIATTALSGGDGWGVQLTNGADHNRIRNNRISATFHTSVFDVTPVVISSDYTNDYSEGNNANYTLIENNYISGGEMGIHIEGASAARNKYNRIINNTIVDFDDYGIYVDDQDSLEINYNTIETTVGSTASDAIYCFDIMDFTINYNRVVTEDYGIYISDGNFDGTITRRGQIINNMVFSKSDDALYMDDIQSVDIWHNTLVGSGSTAASGLYMNDPTDLDIRNNIFVADNASAYAFESADALPLAAMDNNVFYKASGTNHIDYGTTTYDLATWQASGPYGYDANSLDIDPQFVANYTDLHVQNIQLNAAGALVGVATDIDGETRPSASTSLPDIGADEITIFTDDAVAVGVDAPSVGTCENANEVLVITLSNNGSNSLSNVPVIVNLNGPNGTQTLSATYAGPLASAAQDTLTVGTFNTTGGGNYCFEIITQLAADANASNDTANICVSIANPNPTFMDDTTCIGNSASLTSMPAGGISWYDQATGGTLLSTDPVFTTPALQVSTTYYAEITSCAGGTTRTPVTATVVSTANLDLGPDATICESNPLGLAAAPGAQSYLWSTGETTPGIVANMEGQYAVTMTDANGCALTDSIQISFFTGPTVSAQLSTLNCGRDGNGAVDITLAGGTAPFSFNWTTGATTEDITGLDVGTYTVTITDDNGCEFTETYPVNGPAPINFSFMANGVDCGNAGTLQLNVQGGTAPYTYNWSNGATTAALSNVLDGETYSVTVTDAIGCTYDESYTISANPALTINVDNIVNESSDFAGSIDVSVSGGVGPYYIVWNTGDTTASINNLVSGQYEVSVYDQVGCSASQTITLAYTQPTNINGVEGLNQLNLFPNPTQDVAQLQIELANEEEVQLTIYNLNGQEVQRFPSQLGRNLNYQINLADYSAGVYLARIIIGEQVLTERIILQK</sequence>
<dbReference type="InterPro" id="IPR025667">
    <property type="entry name" value="SprB_repeat"/>
</dbReference>
<dbReference type="Gene3D" id="2.160.20.10">
    <property type="entry name" value="Single-stranded right-handed beta-helix, Pectin lyase-like"/>
    <property type="match status" value="2"/>
</dbReference>
<dbReference type="EMBL" id="CP002831">
    <property type="protein sequence ID" value="AFC23954.1"/>
    <property type="molecule type" value="Genomic_DNA"/>
</dbReference>
<gene>
    <name evidence="5" type="ordered locus">SGRA_1219</name>
</gene>
<dbReference type="InterPro" id="IPR044023">
    <property type="entry name" value="Ig_7"/>
</dbReference>
<keyword evidence="1" id="KW-0732">Signal</keyword>
<reference evidence="5 6" key="1">
    <citation type="journal article" date="2012" name="Stand. Genomic Sci.">
        <title>Complete genome sequencing and analysis of Saprospira grandis str. Lewin, a predatory marine bacterium.</title>
        <authorList>
            <person name="Saw J.H."/>
            <person name="Yuryev A."/>
            <person name="Kanbe M."/>
            <person name="Hou S."/>
            <person name="Young A.G."/>
            <person name="Aizawa S."/>
            <person name="Alam M."/>
        </authorList>
    </citation>
    <scope>NUCLEOTIDE SEQUENCE [LARGE SCALE GENOMIC DNA]</scope>
    <source>
        <strain evidence="5 6">Lewin</strain>
    </source>
</reference>
<dbReference type="InterPro" id="IPR006626">
    <property type="entry name" value="PbH1"/>
</dbReference>
<dbReference type="InterPro" id="IPR012334">
    <property type="entry name" value="Pectin_lyas_fold"/>
</dbReference>
<dbReference type="eggNOG" id="COG3291">
    <property type="taxonomic scope" value="Bacteria"/>
</dbReference>
<dbReference type="HOGENOM" id="CLU_236132_0_0_10"/>
<dbReference type="RefSeq" id="WP_015691599.1">
    <property type="nucleotide sequence ID" value="NC_016940.1"/>
</dbReference>
<organism evidence="5 6">
    <name type="scientific">Saprospira grandis (strain Lewin)</name>
    <dbReference type="NCBI Taxonomy" id="984262"/>
    <lineage>
        <taxon>Bacteria</taxon>
        <taxon>Pseudomonadati</taxon>
        <taxon>Bacteroidota</taxon>
        <taxon>Saprospiria</taxon>
        <taxon>Saprospirales</taxon>
        <taxon>Saprospiraceae</taxon>
        <taxon>Saprospira</taxon>
    </lineage>
</organism>
<dbReference type="SUPFAM" id="SSF51126">
    <property type="entry name" value="Pectin lyase-like"/>
    <property type="match status" value="2"/>
</dbReference>
<proteinExistence type="predicted"/>
<feature type="domain" description="Ig-like" evidence="4">
    <location>
        <begin position="1426"/>
        <end position="1498"/>
    </location>
</feature>
<dbReference type="NCBIfam" id="TIGR04183">
    <property type="entry name" value="Por_Secre_tail"/>
    <property type="match status" value="1"/>
</dbReference>
<dbReference type="Pfam" id="PF13573">
    <property type="entry name" value="SprB"/>
    <property type="match status" value="3"/>
</dbReference>
<feature type="domain" description="Right handed beta helix" evidence="2">
    <location>
        <begin position="1032"/>
        <end position="1147"/>
    </location>
</feature>
<dbReference type="STRING" id="984262.SGRA_1219"/>
<evidence type="ECO:0000259" key="2">
    <source>
        <dbReference type="Pfam" id="PF13229"/>
    </source>
</evidence>
<dbReference type="eggNOG" id="COG1572">
    <property type="taxonomic scope" value="Bacteria"/>
</dbReference>
<accession>H6L4N0</accession>
<feature type="signal peptide" evidence="1">
    <location>
        <begin position="1"/>
        <end position="24"/>
    </location>
</feature>
<dbReference type="OrthoDB" id="1465457at2"/>
<evidence type="ECO:0000313" key="5">
    <source>
        <dbReference type="EMBL" id="AFC23954.1"/>
    </source>
</evidence>
<dbReference type="SMART" id="SM00710">
    <property type="entry name" value="PbH1"/>
    <property type="match status" value="14"/>
</dbReference>
<dbReference type="Gene3D" id="2.60.40.740">
    <property type="match status" value="3"/>
</dbReference>
<dbReference type="KEGG" id="sgn:SGRA_1219"/>
<feature type="chain" id="PRO_5003604631" evidence="1">
    <location>
        <begin position="25"/>
        <end position="1885"/>
    </location>
</feature>
<evidence type="ECO:0000313" key="6">
    <source>
        <dbReference type="Proteomes" id="UP000007519"/>
    </source>
</evidence>
<dbReference type="InterPro" id="IPR011050">
    <property type="entry name" value="Pectin_lyase_fold/virulence"/>
</dbReference>
<evidence type="ECO:0000259" key="4">
    <source>
        <dbReference type="Pfam" id="PF19081"/>
    </source>
</evidence>
<dbReference type="InterPro" id="IPR026444">
    <property type="entry name" value="Secre_tail"/>
</dbReference>
<dbReference type="Pfam" id="PF18962">
    <property type="entry name" value="Por_Secre_tail"/>
    <property type="match status" value="1"/>
</dbReference>